<dbReference type="AlphaFoldDB" id="A0A1H8B079"/>
<name>A0A1H8B079_9RHOB</name>
<dbReference type="STRING" id="245187.SAMN04488003_10477"/>
<keyword evidence="2" id="KW-1185">Reference proteome</keyword>
<dbReference type="RefSeq" id="WP_089899456.1">
    <property type="nucleotide sequence ID" value="NZ_FOCI01000004.1"/>
</dbReference>
<protein>
    <submittedName>
        <fullName evidence="1">Uncharacterized protein</fullName>
    </submittedName>
</protein>
<evidence type="ECO:0000313" key="2">
    <source>
        <dbReference type="Proteomes" id="UP000199585"/>
    </source>
</evidence>
<accession>A0A1H8B079</accession>
<dbReference type="EMBL" id="FOCI01000004">
    <property type="protein sequence ID" value="SEM75217.1"/>
    <property type="molecule type" value="Genomic_DNA"/>
</dbReference>
<sequence>MTHFLPDAVFQGLRDARRASVQRGNRLSVRDGETVIRIRRLWAEGMAMDAGASEQLRGRVDIYDGVRHLYQALIVGTQTDGGECVVEFKWLHLVSETAPVDYDRLDVVPAGLLPRA</sequence>
<dbReference type="OrthoDB" id="7658488at2"/>
<evidence type="ECO:0000313" key="1">
    <source>
        <dbReference type="EMBL" id="SEM75217.1"/>
    </source>
</evidence>
<dbReference type="Proteomes" id="UP000199585">
    <property type="component" value="Unassembled WGS sequence"/>
</dbReference>
<proteinExistence type="predicted"/>
<gene>
    <name evidence="1" type="ORF">SAMN04488003_10477</name>
</gene>
<reference evidence="1 2" key="1">
    <citation type="submission" date="2016-10" db="EMBL/GenBank/DDBJ databases">
        <authorList>
            <person name="de Groot N.N."/>
        </authorList>
    </citation>
    <scope>NUCLEOTIDE SEQUENCE [LARGE SCALE GENOMIC DNA]</scope>
    <source>
        <strain evidence="1 2">DSM 16213</strain>
    </source>
</reference>
<organism evidence="1 2">
    <name type="scientific">Loktanella fryxellensis</name>
    <dbReference type="NCBI Taxonomy" id="245187"/>
    <lineage>
        <taxon>Bacteria</taxon>
        <taxon>Pseudomonadati</taxon>
        <taxon>Pseudomonadota</taxon>
        <taxon>Alphaproteobacteria</taxon>
        <taxon>Rhodobacterales</taxon>
        <taxon>Roseobacteraceae</taxon>
        <taxon>Loktanella</taxon>
    </lineage>
</organism>